<feature type="signal peptide" evidence="12">
    <location>
        <begin position="1"/>
        <end position="18"/>
    </location>
</feature>
<keyword evidence="3" id="KW-1134">Transmembrane beta strand</keyword>
<dbReference type="STRING" id="273121.WS0207"/>
<dbReference type="InterPro" id="IPR006664">
    <property type="entry name" value="OMP_bac"/>
</dbReference>
<dbReference type="SUPFAM" id="SSF103647">
    <property type="entry name" value="TSP type-3 repeat"/>
    <property type="match status" value="1"/>
</dbReference>
<dbReference type="GO" id="GO:0009279">
    <property type="term" value="C:cell outer membrane"/>
    <property type="evidence" value="ECO:0007669"/>
    <property type="project" value="UniProtKB-SubCell"/>
</dbReference>
<dbReference type="Pfam" id="PF00691">
    <property type="entry name" value="OmpA"/>
    <property type="match status" value="1"/>
</dbReference>
<dbReference type="PROSITE" id="PS51123">
    <property type="entry name" value="OMPA_2"/>
    <property type="match status" value="1"/>
</dbReference>
<dbReference type="Pfam" id="PF13505">
    <property type="entry name" value="OMP_b-brl"/>
    <property type="match status" value="1"/>
</dbReference>
<keyword evidence="15" id="KW-1185">Reference proteome</keyword>
<dbReference type="KEGG" id="wsu:WS0207"/>
<dbReference type="RefSeq" id="WP_011138165.1">
    <property type="nucleotide sequence ID" value="NC_005090.1"/>
</dbReference>
<keyword evidence="5 12" id="KW-0732">Signal</keyword>
<organism evidence="15">
    <name type="scientific">Wolinella succinogenes (strain ATCC 29543 / DSM 1740 / CCUG 13145 / JCM 31913 / LMG 7466 / NCTC 11488 / FDC 602W)</name>
    <name type="common">Vibrio succinogenes</name>
    <dbReference type="NCBI Taxonomy" id="273121"/>
    <lineage>
        <taxon>Bacteria</taxon>
        <taxon>Pseudomonadati</taxon>
        <taxon>Campylobacterota</taxon>
        <taxon>Epsilonproteobacteria</taxon>
        <taxon>Campylobacterales</taxon>
        <taxon>Helicobacteraceae</taxon>
        <taxon>Wolinella</taxon>
    </lineage>
</organism>
<dbReference type="PANTHER" id="PTHR30329:SF21">
    <property type="entry name" value="LIPOPROTEIN YIAD-RELATED"/>
    <property type="match status" value="1"/>
</dbReference>
<dbReference type="Gene3D" id="2.40.160.20">
    <property type="match status" value="1"/>
</dbReference>
<evidence type="ECO:0000256" key="6">
    <source>
        <dbReference type="ARBA" id="ARBA00023065"/>
    </source>
</evidence>
<dbReference type="PRINTS" id="PR01023">
    <property type="entry name" value="NAFLGMOTY"/>
</dbReference>
<accession>Q7MSR2</accession>
<keyword evidence="8 10" id="KW-0472">Membrane</keyword>
<evidence type="ECO:0000256" key="3">
    <source>
        <dbReference type="ARBA" id="ARBA00022452"/>
    </source>
</evidence>
<sequence length="341" mass="37573">MFKRIALLSIVAASSLWAAGNNLYEITPTIGGSIHLGNDKYKNDADLSYGLRFANRVTENALVEIGYDRVDGAKYSNSSEKTDLDRYFLSVIYEYSDYKTLIPYALVGFGYEDVENERQSLNSAGFGQWGLGLRYVMSENLHLKTEIKHLLSLDGRSDALVSVGLAIPFGEFAKESPKPLKVKEPEPIKPAPVASAPLDSDGDGVTDDKDLCPGTPKNFKVNQEGCPIQYTFLVQFPFDSAEITPAYMDEVKDFALFLENHKGVSAKLEGHTDSKGSDAYNKKLSAKRSNAVKEALIKLGIDKSRLSSEGFGEERPIADNATDEGRQKNRRVEAIIAPLKK</sequence>
<evidence type="ECO:0000256" key="4">
    <source>
        <dbReference type="ARBA" id="ARBA00022692"/>
    </source>
</evidence>
<evidence type="ECO:0000256" key="7">
    <source>
        <dbReference type="ARBA" id="ARBA00023114"/>
    </source>
</evidence>
<dbReference type="GO" id="GO:0006811">
    <property type="term" value="P:monoatomic ion transport"/>
    <property type="evidence" value="ECO:0007669"/>
    <property type="project" value="UniProtKB-KW"/>
</dbReference>
<keyword evidence="7" id="KW-0626">Porin</keyword>
<comment type="subcellular location">
    <subcellularLocation>
        <location evidence="1">Cell outer membrane</location>
        <topology evidence="1">Multi-pass membrane protein</topology>
    </subcellularLocation>
</comment>
<protein>
    <submittedName>
        <fullName evidence="14">CADF</fullName>
    </submittedName>
</protein>
<feature type="compositionally biased region" description="Basic and acidic residues" evidence="11">
    <location>
        <begin position="310"/>
        <end position="333"/>
    </location>
</feature>
<dbReference type="GO" id="GO:0046930">
    <property type="term" value="C:pore complex"/>
    <property type="evidence" value="ECO:0007669"/>
    <property type="project" value="UniProtKB-KW"/>
</dbReference>
<dbReference type="InterPro" id="IPR028974">
    <property type="entry name" value="TSP_type-3_rpt"/>
</dbReference>
<dbReference type="InterPro" id="IPR027385">
    <property type="entry name" value="Beta-barrel_OMP"/>
</dbReference>
<evidence type="ECO:0000313" key="14">
    <source>
        <dbReference type="EMBL" id="CAE09365.1"/>
    </source>
</evidence>
<dbReference type="InterPro" id="IPR006665">
    <property type="entry name" value="OmpA-like"/>
</dbReference>
<feature type="region of interest" description="Disordered" evidence="11">
    <location>
        <begin position="178"/>
        <end position="207"/>
    </location>
</feature>
<dbReference type="GO" id="GO:0015288">
    <property type="term" value="F:porin activity"/>
    <property type="evidence" value="ECO:0007669"/>
    <property type="project" value="UniProtKB-KW"/>
</dbReference>
<feature type="region of interest" description="Disordered" evidence="11">
    <location>
        <begin position="310"/>
        <end position="341"/>
    </location>
</feature>
<dbReference type="SUPFAM" id="SSF103088">
    <property type="entry name" value="OmpA-like"/>
    <property type="match status" value="1"/>
</dbReference>
<dbReference type="eggNOG" id="COG2885">
    <property type="taxonomic scope" value="Bacteria"/>
</dbReference>
<keyword evidence="2" id="KW-0813">Transport</keyword>
<dbReference type="GO" id="GO:0005509">
    <property type="term" value="F:calcium ion binding"/>
    <property type="evidence" value="ECO:0007669"/>
    <property type="project" value="InterPro"/>
</dbReference>
<gene>
    <name evidence="14" type="primary">CADF</name>
    <name evidence="14" type="ordered locus">WS0207</name>
</gene>
<feature type="domain" description="OmpA-like" evidence="13">
    <location>
        <begin position="223"/>
        <end position="340"/>
    </location>
</feature>
<evidence type="ECO:0000313" key="15">
    <source>
        <dbReference type="Proteomes" id="UP000000422"/>
    </source>
</evidence>
<dbReference type="Proteomes" id="UP000000422">
    <property type="component" value="Chromosome"/>
</dbReference>
<keyword evidence="9" id="KW-0998">Cell outer membrane</keyword>
<dbReference type="Gene3D" id="3.30.1330.60">
    <property type="entry name" value="OmpA-like domain"/>
    <property type="match status" value="1"/>
</dbReference>
<dbReference type="AlphaFoldDB" id="Q7MSR2"/>
<feature type="chain" id="PRO_5004288857" evidence="12">
    <location>
        <begin position="19"/>
        <end position="341"/>
    </location>
</feature>
<dbReference type="PANTHER" id="PTHR30329">
    <property type="entry name" value="STATOR ELEMENT OF FLAGELLAR MOTOR COMPLEX"/>
    <property type="match status" value="1"/>
</dbReference>
<keyword evidence="4" id="KW-0812">Transmembrane</keyword>
<dbReference type="CDD" id="cd07185">
    <property type="entry name" value="OmpA_C-like"/>
    <property type="match status" value="1"/>
</dbReference>
<dbReference type="HOGENOM" id="CLU_031536_2_0_7"/>
<proteinExistence type="predicted"/>
<dbReference type="InterPro" id="IPR036737">
    <property type="entry name" value="OmpA-like_sf"/>
</dbReference>
<evidence type="ECO:0000259" key="13">
    <source>
        <dbReference type="PROSITE" id="PS51123"/>
    </source>
</evidence>
<evidence type="ECO:0000256" key="8">
    <source>
        <dbReference type="ARBA" id="ARBA00023136"/>
    </source>
</evidence>
<evidence type="ECO:0000256" key="2">
    <source>
        <dbReference type="ARBA" id="ARBA00022448"/>
    </source>
</evidence>
<dbReference type="EMBL" id="BX571657">
    <property type="protein sequence ID" value="CAE09365.1"/>
    <property type="molecule type" value="Genomic_DNA"/>
</dbReference>
<evidence type="ECO:0000256" key="10">
    <source>
        <dbReference type="PROSITE-ProRule" id="PRU00473"/>
    </source>
</evidence>
<feature type="compositionally biased region" description="Basic and acidic residues" evidence="11">
    <location>
        <begin position="178"/>
        <end position="187"/>
    </location>
</feature>
<dbReference type="PRINTS" id="PR01021">
    <property type="entry name" value="OMPADOMAIN"/>
</dbReference>
<reference evidence="14 15" key="1">
    <citation type="journal article" date="2003" name="Proc. Natl. Acad. Sci. U.S.A.">
        <title>Complete genome sequence and analysis of Wolinella succinogenes.</title>
        <authorList>
            <person name="Baar C."/>
            <person name="Eppinger M."/>
            <person name="Raddatz G."/>
            <person name="Simon JM."/>
            <person name="Lanz C."/>
            <person name="Klimmek O."/>
            <person name="Nandakumar R."/>
            <person name="Gross R."/>
            <person name="Rosinus A."/>
            <person name="Keller H."/>
            <person name="Jagtap P."/>
            <person name="Linke B."/>
            <person name="Meyer F."/>
            <person name="Lederer H."/>
            <person name="Schuster S.C."/>
        </authorList>
    </citation>
    <scope>NUCLEOTIDE SEQUENCE [LARGE SCALE GENOMIC DNA]</scope>
    <source>
        <strain evidence="15">ATCC 29543 / DSM 1740 / CCUG 13145 / JCM 31913 / LMG 7466 / NCTC 11488 / FDC 602W</strain>
    </source>
</reference>
<evidence type="ECO:0000256" key="9">
    <source>
        <dbReference type="ARBA" id="ARBA00023237"/>
    </source>
</evidence>
<dbReference type="SUPFAM" id="SSF56925">
    <property type="entry name" value="OMPA-like"/>
    <property type="match status" value="1"/>
</dbReference>
<evidence type="ECO:0000256" key="12">
    <source>
        <dbReference type="SAM" id="SignalP"/>
    </source>
</evidence>
<dbReference type="InterPro" id="IPR011250">
    <property type="entry name" value="OMP/PagP_B-barrel"/>
</dbReference>
<evidence type="ECO:0000256" key="1">
    <source>
        <dbReference type="ARBA" id="ARBA00004571"/>
    </source>
</evidence>
<dbReference type="InterPro" id="IPR050330">
    <property type="entry name" value="Bact_OuterMem_StrucFunc"/>
</dbReference>
<keyword evidence="6" id="KW-0406">Ion transport</keyword>
<evidence type="ECO:0000256" key="11">
    <source>
        <dbReference type="SAM" id="MobiDB-lite"/>
    </source>
</evidence>
<evidence type="ECO:0000256" key="5">
    <source>
        <dbReference type="ARBA" id="ARBA00022729"/>
    </source>
</evidence>
<name>Q7MSR2_WOLSU</name>
<dbReference type="eggNOG" id="COG3637">
    <property type="taxonomic scope" value="Bacteria"/>
</dbReference>